<feature type="domain" description="PE" evidence="1">
    <location>
        <begin position="4"/>
        <end position="93"/>
    </location>
</feature>
<dbReference type="RefSeq" id="WP_055577866.1">
    <property type="nucleotide sequence ID" value="NZ_LKTM01000112.1"/>
</dbReference>
<protein>
    <submittedName>
        <fullName evidence="3">PE family protein</fullName>
    </submittedName>
</protein>
<reference evidence="3 4" key="1">
    <citation type="submission" date="2015-10" db="EMBL/GenBank/DDBJ databases">
        <title>Mycobacterium gordonae draft genome assembly.</title>
        <authorList>
            <person name="Ustinova V."/>
            <person name="Smirnova T."/>
            <person name="Blagodatskikh K."/>
            <person name="Varlamov D."/>
            <person name="Larionova E."/>
            <person name="Chernousova L."/>
        </authorList>
    </citation>
    <scope>NUCLEOTIDE SEQUENCE [LARGE SCALE GENOMIC DNA]</scope>
    <source>
        <strain evidence="3 4">CTRI 14-8773</strain>
    </source>
</reference>
<dbReference type="Proteomes" id="UP000051677">
    <property type="component" value="Unassembled WGS sequence"/>
</dbReference>
<dbReference type="SUPFAM" id="SSF140459">
    <property type="entry name" value="PE/PPE dimer-like"/>
    <property type="match status" value="1"/>
</dbReference>
<dbReference type="AlphaFoldDB" id="A0A0Q2QHI2"/>
<dbReference type="InterPro" id="IPR038332">
    <property type="entry name" value="PPE_sf"/>
</dbReference>
<evidence type="ECO:0000313" key="3">
    <source>
        <dbReference type="EMBL" id="KQH79317.1"/>
    </source>
</evidence>
<accession>A0A0Q2QHI2</accession>
<dbReference type="InterPro" id="IPR029058">
    <property type="entry name" value="AB_hydrolase_fold"/>
</dbReference>
<dbReference type="SUPFAM" id="SSF53474">
    <property type="entry name" value="alpha/beta-Hydrolases"/>
    <property type="match status" value="1"/>
</dbReference>
<organism evidence="3 4">
    <name type="scientific">Mycobacterium gordonae</name>
    <dbReference type="NCBI Taxonomy" id="1778"/>
    <lineage>
        <taxon>Bacteria</taxon>
        <taxon>Bacillati</taxon>
        <taxon>Actinomycetota</taxon>
        <taxon>Actinomycetes</taxon>
        <taxon>Mycobacteriales</taxon>
        <taxon>Mycobacteriaceae</taxon>
        <taxon>Mycobacterium</taxon>
    </lineage>
</organism>
<dbReference type="InterPro" id="IPR000084">
    <property type="entry name" value="PE-PGRS_N"/>
</dbReference>
<comment type="caution">
    <text evidence="3">The sequence shown here is derived from an EMBL/GenBank/DDBJ whole genome shotgun (WGS) entry which is preliminary data.</text>
</comment>
<evidence type="ECO:0000259" key="1">
    <source>
        <dbReference type="Pfam" id="PF00934"/>
    </source>
</evidence>
<dbReference type="OrthoDB" id="4568361at2"/>
<dbReference type="Gene3D" id="3.40.50.1820">
    <property type="entry name" value="alpha/beta hydrolase"/>
    <property type="match status" value="1"/>
</dbReference>
<dbReference type="EMBL" id="LKTM01000112">
    <property type="protein sequence ID" value="KQH79317.1"/>
    <property type="molecule type" value="Genomic_DNA"/>
</dbReference>
<dbReference type="InterPro" id="IPR013228">
    <property type="entry name" value="PE-PPE_C"/>
</dbReference>
<evidence type="ECO:0000313" key="4">
    <source>
        <dbReference type="Proteomes" id="UP000051677"/>
    </source>
</evidence>
<gene>
    <name evidence="3" type="ORF">AO501_14810</name>
</gene>
<evidence type="ECO:0000259" key="2">
    <source>
        <dbReference type="Pfam" id="PF08237"/>
    </source>
</evidence>
<proteinExistence type="predicted"/>
<sequence>MTSMLAVPHMMTAAAGDMAEISASLKQAERAALGPAAGVAAAAADEVSAAIAEFFSTYAGGYRALSRQAAAFHDAFAEALKAASDSYAQAEAVASASLVTLTEPAQMLLAGLPGRATAATQALLAVPPPVPVDAALILSESGVPTPSAEYIQDVYTKYVVPHFPSATAPQGVSTPNGLYPFTGIKDLTLDISIARGSTILTDAIVQQLAALPPGSSIAVLGYSQSAVLSSVVMPRLLAEGVTNAQVNFALLGNPMNPNGGVSARFAGLTLPSLGFTFYGATPDNAFPTVNYTLEYDGFADFPRYPINLLADLNAVMGIVFVHGDYQHLTQTQIDTAIQLPTEGPTQSTYYMIPTERLPLLEPVRFIPYVGNPLAELLEPNLRVLVNLGYGDPSHGYDTGPANVPTPFGLFPPVSPLTVLDHLTVGTQQGIINAVNEIQSQGPPPLPHIAPSDITNNLQSNMPWLSNPGALTSVSPVSAAKDAILALQAANTSISAGFVKAYSTAYATLLPTADIASEIAFTLPSYDLNLFLNGMMRVVDGEVIEGLIEAIGYPIAANVGLVTLAGGFQVIVIAYALDTILFGTPHPLP</sequence>
<dbReference type="Gene3D" id="1.10.287.850">
    <property type="entry name" value="HP0062-like domain"/>
    <property type="match status" value="1"/>
</dbReference>
<name>A0A0Q2QHI2_MYCGO</name>
<dbReference type="Pfam" id="PF00934">
    <property type="entry name" value="PE"/>
    <property type="match status" value="1"/>
</dbReference>
<feature type="domain" description="PE-PPE" evidence="2">
    <location>
        <begin position="167"/>
        <end position="389"/>
    </location>
</feature>
<dbReference type="Pfam" id="PF08237">
    <property type="entry name" value="PE-PPE"/>
    <property type="match status" value="1"/>
</dbReference>